<gene>
    <name evidence="2" type="ORF">AK812_SmicGene41899</name>
</gene>
<dbReference type="EMBL" id="LSRX01001681">
    <property type="protein sequence ID" value="OLP77975.1"/>
    <property type="molecule type" value="Genomic_DNA"/>
</dbReference>
<organism evidence="2 3">
    <name type="scientific">Symbiodinium microadriaticum</name>
    <name type="common">Dinoflagellate</name>
    <name type="synonym">Zooxanthella microadriatica</name>
    <dbReference type="NCBI Taxonomy" id="2951"/>
    <lineage>
        <taxon>Eukaryota</taxon>
        <taxon>Sar</taxon>
        <taxon>Alveolata</taxon>
        <taxon>Dinophyceae</taxon>
        <taxon>Suessiales</taxon>
        <taxon>Symbiodiniaceae</taxon>
        <taxon>Symbiodinium</taxon>
    </lineage>
</organism>
<proteinExistence type="predicted"/>
<accession>A0A1Q9C501</accession>
<evidence type="ECO:0000256" key="1">
    <source>
        <dbReference type="SAM" id="SignalP"/>
    </source>
</evidence>
<evidence type="ECO:0000313" key="3">
    <source>
        <dbReference type="Proteomes" id="UP000186817"/>
    </source>
</evidence>
<comment type="caution">
    <text evidence="2">The sequence shown here is derived from an EMBL/GenBank/DDBJ whole genome shotgun (WGS) entry which is preliminary data.</text>
</comment>
<sequence length="141" mass="15083">MPSVKSMGRLLRWLWLLAVARVHGEDNVDGGDILDAMLGAPPPTPQIPTVAPVIPTTPEPIVSPNKPGCAADITTALYYLTNIARMLTYVTADCAQPGQISTICANDVLTIVILVSNCTGGCGLGGGLYWQTFVFNWYNTY</sequence>
<dbReference type="AlphaFoldDB" id="A0A1Q9C501"/>
<keyword evidence="1" id="KW-0732">Signal</keyword>
<keyword evidence="3" id="KW-1185">Reference proteome</keyword>
<evidence type="ECO:0000313" key="2">
    <source>
        <dbReference type="EMBL" id="OLP77975.1"/>
    </source>
</evidence>
<feature type="chain" id="PRO_5010279690" evidence="1">
    <location>
        <begin position="25"/>
        <end position="141"/>
    </location>
</feature>
<feature type="signal peptide" evidence="1">
    <location>
        <begin position="1"/>
        <end position="24"/>
    </location>
</feature>
<protein>
    <submittedName>
        <fullName evidence="2">Uncharacterized protein</fullName>
    </submittedName>
</protein>
<dbReference type="Proteomes" id="UP000186817">
    <property type="component" value="Unassembled WGS sequence"/>
</dbReference>
<name>A0A1Q9C501_SYMMI</name>
<reference evidence="2 3" key="1">
    <citation type="submission" date="2016-02" db="EMBL/GenBank/DDBJ databases">
        <title>Genome analysis of coral dinoflagellate symbionts highlights evolutionary adaptations to a symbiotic lifestyle.</title>
        <authorList>
            <person name="Aranda M."/>
            <person name="Li Y."/>
            <person name="Liew Y.J."/>
            <person name="Baumgarten S."/>
            <person name="Simakov O."/>
            <person name="Wilson M."/>
            <person name="Piel J."/>
            <person name="Ashoor H."/>
            <person name="Bougouffa S."/>
            <person name="Bajic V.B."/>
            <person name="Ryu T."/>
            <person name="Ravasi T."/>
            <person name="Bayer T."/>
            <person name="Micklem G."/>
            <person name="Kim H."/>
            <person name="Bhak J."/>
            <person name="Lajeunesse T.C."/>
            <person name="Voolstra C.R."/>
        </authorList>
    </citation>
    <scope>NUCLEOTIDE SEQUENCE [LARGE SCALE GENOMIC DNA]</scope>
    <source>
        <strain evidence="2 3">CCMP2467</strain>
    </source>
</reference>